<protein>
    <recommendedName>
        <fullName evidence="7">Protein kinase domain-containing protein</fullName>
    </recommendedName>
</protein>
<dbReference type="InterPro" id="IPR011009">
    <property type="entry name" value="Kinase-like_dom_sf"/>
</dbReference>
<dbReference type="GO" id="GO:0035556">
    <property type="term" value="P:intracellular signal transduction"/>
    <property type="evidence" value="ECO:0007669"/>
    <property type="project" value="TreeGrafter"/>
</dbReference>
<dbReference type="EMBL" id="BNBE01000001">
    <property type="protein sequence ID" value="GHF84164.1"/>
    <property type="molecule type" value="Genomic_DNA"/>
</dbReference>
<dbReference type="RefSeq" id="WP_190040921.1">
    <property type="nucleotide sequence ID" value="NZ_BNBE01000001.1"/>
</dbReference>
<evidence type="ECO:0000313" key="9">
    <source>
        <dbReference type="Proteomes" id="UP000632849"/>
    </source>
</evidence>
<feature type="compositionally biased region" description="Pro residues" evidence="5">
    <location>
        <begin position="309"/>
        <end position="364"/>
    </location>
</feature>
<dbReference type="GO" id="GO:0005524">
    <property type="term" value="F:ATP binding"/>
    <property type="evidence" value="ECO:0007669"/>
    <property type="project" value="UniProtKB-KW"/>
</dbReference>
<gene>
    <name evidence="8" type="ORF">GCM10017667_10330</name>
</gene>
<dbReference type="CDD" id="cd14014">
    <property type="entry name" value="STKc_PknB_like"/>
    <property type="match status" value="1"/>
</dbReference>
<dbReference type="SUPFAM" id="SSF49785">
    <property type="entry name" value="Galactose-binding domain-like"/>
    <property type="match status" value="1"/>
</dbReference>
<dbReference type="InterPro" id="IPR013222">
    <property type="entry name" value="Glyco_hyd_98_carb-bd"/>
</dbReference>
<evidence type="ECO:0000256" key="5">
    <source>
        <dbReference type="SAM" id="MobiDB-lite"/>
    </source>
</evidence>
<proteinExistence type="predicted"/>
<dbReference type="PANTHER" id="PTHR24346">
    <property type="entry name" value="MAP/MICROTUBULE AFFINITY-REGULATING KINASE"/>
    <property type="match status" value="1"/>
</dbReference>
<dbReference type="GO" id="GO:0004674">
    <property type="term" value="F:protein serine/threonine kinase activity"/>
    <property type="evidence" value="ECO:0007669"/>
    <property type="project" value="TreeGrafter"/>
</dbReference>
<feature type="region of interest" description="Disordered" evidence="5">
    <location>
        <begin position="294"/>
        <end position="396"/>
    </location>
</feature>
<feature type="region of interest" description="Disordered" evidence="5">
    <location>
        <begin position="424"/>
        <end position="468"/>
    </location>
</feature>
<dbReference type="InterPro" id="IPR008979">
    <property type="entry name" value="Galactose-bd-like_sf"/>
</dbReference>
<dbReference type="GO" id="GO:0016020">
    <property type="term" value="C:membrane"/>
    <property type="evidence" value="ECO:0007669"/>
    <property type="project" value="UniProtKB-SubCell"/>
</dbReference>
<evidence type="ECO:0000313" key="8">
    <source>
        <dbReference type="EMBL" id="GHF84164.1"/>
    </source>
</evidence>
<keyword evidence="6" id="KW-0472">Membrane</keyword>
<evidence type="ECO:0000256" key="4">
    <source>
        <dbReference type="ARBA" id="ARBA00023170"/>
    </source>
</evidence>
<dbReference type="InterPro" id="IPR000719">
    <property type="entry name" value="Prot_kinase_dom"/>
</dbReference>
<feature type="compositionally biased region" description="Low complexity" evidence="5">
    <location>
        <begin position="545"/>
        <end position="562"/>
    </location>
</feature>
<feature type="compositionally biased region" description="Acidic residues" evidence="5">
    <location>
        <begin position="521"/>
        <end position="544"/>
    </location>
</feature>
<accession>A0A919BD04</accession>
<feature type="compositionally biased region" description="Gly residues" evidence="5">
    <location>
        <begin position="429"/>
        <end position="443"/>
    </location>
</feature>
<dbReference type="AlphaFoldDB" id="A0A919BD04"/>
<evidence type="ECO:0000256" key="2">
    <source>
        <dbReference type="ARBA" id="ARBA00022741"/>
    </source>
</evidence>
<dbReference type="PANTHER" id="PTHR24346:SF30">
    <property type="entry name" value="MATERNAL EMBRYONIC LEUCINE ZIPPER KINASE"/>
    <property type="match status" value="1"/>
</dbReference>
<sequence>MSKSAHHIGPDAAPDRYRLLRSIGRGGEAVLYLAEIELAGGTEPVVVKVLDSKTTITPELFERASRKWNEQAELLRFVSRPGVVGVREHFQGPPIHAPGESGTLTGRALVLVMNHVDGLDLRDWRAERTLATPAERREVMRTLEQLADVLDWLHSGRATPSGRTVVHGDLSPGNVMVDEHGQATLVDFGLSKLTADHQTAEVWFTPGYAAPEIFEGKRTPATDRYAFGAIAYFLLSGQSPPAAPEQLAAAFAAVPQVAGLPEEQRRKVLAIAAADPDKRPLLLSSWVKEVRHGVVSTTTTSRPAGPQDAVPPRPADAPVTPPPLPAAPPVAPPPATPPTVPPTTPPAAPPTALPASAPVPPAETPAPAARDAAPPVQDAVPPVQEPSPAPAAAASEPVVPAPAGFGAPAPVAYDAGQGPYGPPTAGFPAYGGPGGPGHGGQGYGPPTAGMPSAGGPTAPQRSTRPKRRKGPLIGAVAGVLLVAVLAVAGIKLLGDKKDKDGKNDQAGPTTTTSAQATAEPSAEEPATEAPSEEPTTEAPTEETSTEPAESGSPSVDPGSVPDATEADLTTLASVSEPDNFSVGSAKINTKEHGSALIGSCYYGAYVEYDLNREWKTFEFTAGVDDGSEVETARVVISVDDKPALFNETVHLGKPITETLDISGALRLRLKVEETCTDSGSGVIATPMLKR</sequence>
<feature type="domain" description="Protein kinase" evidence="7">
    <location>
        <begin position="17"/>
        <end position="295"/>
    </location>
</feature>
<feature type="transmembrane region" description="Helical" evidence="6">
    <location>
        <begin position="472"/>
        <end position="493"/>
    </location>
</feature>
<keyword evidence="3" id="KW-0067">ATP-binding</keyword>
<dbReference type="PROSITE" id="PS00109">
    <property type="entry name" value="PROTEIN_KINASE_TYR"/>
    <property type="match status" value="1"/>
</dbReference>
<evidence type="ECO:0000256" key="1">
    <source>
        <dbReference type="ARBA" id="ARBA00004479"/>
    </source>
</evidence>
<keyword evidence="6" id="KW-0812">Transmembrane</keyword>
<dbReference type="Pfam" id="PF00069">
    <property type="entry name" value="Pkinase"/>
    <property type="match status" value="1"/>
</dbReference>
<dbReference type="PRINTS" id="PR01217">
    <property type="entry name" value="PRICHEXTENSN"/>
</dbReference>
<organism evidence="8 9">
    <name type="scientific">Streptomyces filamentosus</name>
    <name type="common">Streptomyces roseosporus</name>
    <dbReference type="NCBI Taxonomy" id="67294"/>
    <lineage>
        <taxon>Bacteria</taxon>
        <taxon>Bacillati</taxon>
        <taxon>Actinomycetota</taxon>
        <taxon>Actinomycetes</taxon>
        <taxon>Kitasatosporales</taxon>
        <taxon>Streptomycetaceae</taxon>
        <taxon>Streptomyces</taxon>
    </lineage>
</organism>
<dbReference type="InterPro" id="IPR008266">
    <property type="entry name" value="Tyr_kinase_AS"/>
</dbReference>
<dbReference type="Pfam" id="PF08305">
    <property type="entry name" value="NPCBM"/>
    <property type="match status" value="1"/>
</dbReference>
<dbReference type="Proteomes" id="UP000632849">
    <property type="component" value="Unassembled WGS sequence"/>
</dbReference>
<evidence type="ECO:0000256" key="6">
    <source>
        <dbReference type="SAM" id="Phobius"/>
    </source>
</evidence>
<dbReference type="Gene3D" id="2.60.120.1060">
    <property type="entry name" value="NPCBM/NEW2 domain"/>
    <property type="match status" value="1"/>
</dbReference>
<dbReference type="InterPro" id="IPR038637">
    <property type="entry name" value="NPCBM_sf"/>
</dbReference>
<comment type="subcellular location">
    <subcellularLocation>
        <location evidence="1">Membrane</location>
        <topology evidence="1">Single-pass type I membrane protein</topology>
    </subcellularLocation>
</comment>
<keyword evidence="2" id="KW-0547">Nucleotide-binding</keyword>
<dbReference type="Gene3D" id="1.10.510.10">
    <property type="entry name" value="Transferase(Phosphotransferase) domain 1"/>
    <property type="match status" value="1"/>
</dbReference>
<evidence type="ECO:0000259" key="7">
    <source>
        <dbReference type="PROSITE" id="PS50011"/>
    </source>
</evidence>
<feature type="compositionally biased region" description="Low complexity" evidence="5">
    <location>
        <begin position="365"/>
        <end position="382"/>
    </location>
</feature>
<feature type="compositionally biased region" description="Low complexity" evidence="5">
    <location>
        <begin position="505"/>
        <end position="520"/>
    </location>
</feature>
<evidence type="ECO:0000256" key="3">
    <source>
        <dbReference type="ARBA" id="ARBA00022840"/>
    </source>
</evidence>
<dbReference type="PROSITE" id="PS50011">
    <property type="entry name" value="PROTEIN_KINASE_DOM"/>
    <property type="match status" value="1"/>
</dbReference>
<comment type="caution">
    <text evidence="8">The sequence shown here is derived from an EMBL/GenBank/DDBJ whole genome shotgun (WGS) entry which is preliminary data.</text>
</comment>
<keyword evidence="9" id="KW-1185">Reference proteome</keyword>
<name>A0A919BD04_STRFL</name>
<keyword evidence="4" id="KW-0675">Receptor</keyword>
<reference evidence="8" key="1">
    <citation type="journal article" date="2014" name="Int. J. Syst. Evol. Microbiol.">
        <title>Complete genome sequence of Corynebacterium casei LMG S-19264T (=DSM 44701T), isolated from a smear-ripened cheese.</title>
        <authorList>
            <consortium name="US DOE Joint Genome Institute (JGI-PGF)"/>
            <person name="Walter F."/>
            <person name="Albersmeier A."/>
            <person name="Kalinowski J."/>
            <person name="Ruckert C."/>
        </authorList>
    </citation>
    <scope>NUCLEOTIDE SEQUENCE</scope>
    <source>
        <strain evidence="8">JCM 4122</strain>
    </source>
</reference>
<reference evidence="8" key="2">
    <citation type="submission" date="2020-09" db="EMBL/GenBank/DDBJ databases">
        <authorList>
            <person name="Sun Q."/>
            <person name="Ohkuma M."/>
        </authorList>
    </citation>
    <scope>NUCLEOTIDE SEQUENCE</scope>
    <source>
        <strain evidence="8">JCM 4122</strain>
    </source>
</reference>
<feature type="region of interest" description="Disordered" evidence="5">
    <location>
        <begin position="495"/>
        <end position="563"/>
    </location>
</feature>
<dbReference type="GO" id="GO:0005737">
    <property type="term" value="C:cytoplasm"/>
    <property type="evidence" value="ECO:0007669"/>
    <property type="project" value="TreeGrafter"/>
</dbReference>
<dbReference type="SUPFAM" id="SSF56112">
    <property type="entry name" value="Protein kinase-like (PK-like)"/>
    <property type="match status" value="1"/>
</dbReference>
<keyword evidence="6" id="KW-1133">Transmembrane helix</keyword>